<dbReference type="Gene3D" id="2.60.40.10">
    <property type="entry name" value="Immunoglobulins"/>
    <property type="match status" value="1"/>
</dbReference>
<accession>A0ABW5BBX5</accession>
<reference evidence="3" key="1">
    <citation type="journal article" date="2019" name="Int. J. Syst. Evol. Microbiol.">
        <title>The Global Catalogue of Microorganisms (GCM) 10K type strain sequencing project: providing services to taxonomists for standard genome sequencing and annotation.</title>
        <authorList>
            <consortium name="The Broad Institute Genomics Platform"/>
            <consortium name="The Broad Institute Genome Sequencing Center for Infectious Disease"/>
            <person name="Wu L."/>
            <person name="Ma J."/>
        </authorList>
    </citation>
    <scope>NUCLEOTIDE SEQUENCE [LARGE SCALE GENOMIC DNA]</scope>
    <source>
        <strain evidence="3">KCTC 19812</strain>
    </source>
</reference>
<dbReference type="SUPFAM" id="SSF81296">
    <property type="entry name" value="E set domains"/>
    <property type="match status" value="1"/>
</dbReference>
<dbReference type="CDD" id="cd00102">
    <property type="entry name" value="IPT"/>
    <property type="match status" value="1"/>
</dbReference>
<evidence type="ECO:0000259" key="1">
    <source>
        <dbReference type="Pfam" id="PF01833"/>
    </source>
</evidence>
<keyword evidence="3" id="KW-1185">Reference proteome</keyword>
<comment type="caution">
    <text evidence="2">The sequence shown here is derived from an EMBL/GenBank/DDBJ whole genome shotgun (WGS) entry which is preliminary data.</text>
</comment>
<dbReference type="SUPFAM" id="SSF117281">
    <property type="entry name" value="Kelch motif"/>
    <property type="match status" value="1"/>
</dbReference>
<protein>
    <submittedName>
        <fullName evidence="2">IPT/TIG domain-containing protein</fullName>
    </submittedName>
</protein>
<evidence type="ECO:0000313" key="2">
    <source>
        <dbReference type="EMBL" id="MFD2202315.1"/>
    </source>
</evidence>
<sequence length="487" mass="56085">MKKIYLHIILALNLLVFSCEEERSGSFNILTEEIVNVSGERVIVMGRIIAFQNIPMQDHGFYISNNESFNQPIIHSMGQTDRPGRFAGEISGLNLGVTYFAKAFVVRDGEILFGNTLTFETLGAVLDDFQPRTQFQGEIVTITGRNFADDVEVFFGDQKAEIVQFEFGFRLRVRVPPFNNEVQVPIKVITRGSELSLDFPFNYVTGKYTLLESNLGEFRLVDNIFFQQEDRFFIGLGMNINRTESNFLWEYIPSEGLWKKEAFPFSPHRRSANSRTGFFGGGFQDVNLSPKIYNDNYWYFDGNNFMGIPSSPFEFASSFGFMAQGQFYIAGGTLGVGSVVYRYNPETMQWQIRPNLPFNVDTRMVYFVHDDKLYWIDLDKVLREYDLFTAQTRIISEYPSPFIDDFSDTGGTSIVIGDKVYIGLYNNAKEFWELDMRDLVWTRKTMFPGNTRATNAGIFQKGGKIYFLRTPEFESNMQFWEFDPDGL</sequence>
<evidence type="ECO:0000313" key="3">
    <source>
        <dbReference type="Proteomes" id="UP001597414"/>
    </source>
</evidence>
<organism evidence="2 3">
    <name type="scientific">Shivajiella indica</name>
    <dbReference type="NCBI Taxonomy" id="872115"/>
    <lineage>
        <taxon>Bacteria</taxon>
        <taxon>Pseudomonadati</taxon>
        <taxon>Bacteroidota</taxon>
        <taxon>Cytophagia</taxon>
        <taxon>Cytophagales</taxon>
        <taxon>Cyclobacteriaceae</taxon>
        <taxon>Shivajiella</taxon>
    </lineage>
</organism>
<dbReference type="RefSeq" id="WP_380802999.1">
    <property type="nucleotide sequence ID" value="NZ_JBHUIV010000016.1"/>
</dbReference>
<gene>
    <name evidence="2" type="ORF">ACFSKV_12140</name>
</gene>
<dbReference type="InterPro" id="IPR014756">
    <property type="entry name" value="Ig_E-set"/>
</dbReference>
<dbReference type="Proteomes" id="UP001597414">
    <property type="component" value="Unassembled WGS sequence"/>
</dbReference>
<dbReference type="Gene3D" id="2.120.10.80">
    <property type="entry name" value="Kelch-type beta propeller"/>
    <property type="match status" value="1"/>
</dbReference>
<name>A0ABW5BBX5_9BACT</name>
<feature type="domain" description="IPT/TIG" evidence="1">
    <location>
        <begin position="126"/>
        <end position="201"/>
    </location>
</feature>
<proteinExistence type="predicted"/>
<dbReference type="InterPro" id="IPR015915">
    <property type="entry name" value="Kelch-typ_b-propeller"/>
</dbReference>
<dbReference type="InterPro" id="IPR002909">
    <property type="entry name" value="IPT_dom"/>
</dbReference>
<dbReference type="InterPro" id="IPR013783">
    <property type="entry name" value="Ig-like_fold"/>
</dbReference>
<dbReference type="Pfam" id="PF01833">
    <property type="entry name" value="TIG"/>
    <property type="match status" value="1"/>
</dbReference>
<dbReference type="PROSITE" id="PS51257">
    <property type="entry name" value="PROKAR_LIPOPROTEIN"/>
    <property type="match status" value="1"/>
</dbReference>
<dbReference type="EMBL" id="JBHUIV010000016">
    <property type="protein sequence ID" value="MFD2202315.1"/>
    <property type="molecule type" value="Genomic_DNA"/>
</dbReference>